<dbReference type="EMBL" id="CP101989">
    <property type="protein sequence ID" value="UUI64731.1"/>
    <property type="molecule type" value="Genomic_DNA"/>
</dbReference>
<dbReference type="Pfam" id="PF20225">
    <property type="entry name" value="DUF6584"/>
    <property type="match status" value="1"/>
</dbReference>
<evidence type="ECO:0000313" key="2">
    <source>
        <dbReference type="EMBL" id="UUI64731.1"/>
    </source>
</evidence>
<dbReference type="Proteomes" id="UP001317322">
    <property type="component" value="Chromosome"/>
</dbReference>
<dbReference type="InterPro" id="IPR046491">
    <property type="entry name" value="DUF6584"/>
</dbReference>
<accession>A0ABY5K717</accession>
<reference evidence="2 3" key="1">
    <citation type="submission" date="2022-07" db="EMBL/GenBank/DDBJ databases">
        <title>Novel species in genus cellulomonas.</title>
        <authorList>
            <person name="Ye L."/>
        </authorList>
    </citation>
    <scope>NUCLEOTIDE SEQUENCE [LARGE SCALE GENOMIC DNA]</scope>
    <source>
        <strain evidence="3">zg-Y908</strain>
    </source>
</reference>
<feature type="transmembrane region" description="Helical" evidence="1">
    <location>
        <begin position="131"/>
        <end position="156"/>
    </location>
</feature>
<proteinExistence type="predicted"/>
<keyword evidence="3" id="KW-1185">Reference proteome</keyword>
<protein>
    <recommendedName>
        <fullName evidence="4">DUF1707 domain-containing protein</fullName>
    </recommendedName>
</protein>
<name>A0ABY5K717_9CELL</name>
<organism evidence="2 3">
    <name type="scientific">Cellulomonas wangsupingiae</name>
    <dbReference type="NCBI Taxonomy" id="2968085"/>
    <lineage>
        <taxon>Bacteria</taxon>
        <taxon>Bacillati</taxon>
        <taxon>Actinomycetota</taxon>
        <taxon>Actinomycetes</taxon>
        <taxon>Micrococcales</taxon>
        <taxon>Cellulomonadaceae</taxon>
        <taxon>Cellulomonas</taxon>
    </lineage>
</organism>
<sequence>MDETRTPDDAELARRRRALKDRVTAQPQRLDLRAELAAVYRAEGNAAQAGRWGHLSPDVRPDETAAFVRAFGDDPVEIMRVLRWQGSEQDASTPLARERLRAVRKRAEASLGRTTTWEDPGGTPPGRWEGVLVLLGVLAFLTVVVVGVGTIGAWLWRLLGI</sequence>
<keyword evidence="1" id="KW-0472">Membrane</keyword>
<evidence type="ECO:0000256" key="1">
    <source>
        <dbReference type="SAM" id="Phobius"/>
    </source>
</evidence>
<keyword evidence="1" id="KW-1133">Transmembrane helix</keyword>
<gene>
    <name evidence="2" type="ORF">NP075_16700</name>
</gene>
<dbReference type="RefSeq" id="WP_227565769.1">
    <property type="nucleotide sequence ID" value="NZ_CP101989.1"/>
</dbReference>
<evidence type="ECO:0008006" key="4">
    <source>
        <dbReference type="Google" id="ProtNLM"/>
    </source>
</evidence>
<keyword evidence="1" id="KW-0812">Transmembrane</keyword>
<evidence type="ECO:0000313" key="3">
    <source>
        <dbReference type="Proteomes" id="UP001317322"/>
    </source>
</evidence>